<evidence type="ECO:0000313" key="3">
    <source>
        <dbReference type="Proteomes" id="UP000611277"/>
    </source>
</evidence>
<organism evidence="2 3">
    <name type="scientific">Certhia familiaris</name>
    <name type="common">Eurasian treecreeper</name>
    <dbReference type="NCBI Taxonomy" id="73333"/>
    <lineage>
        <taxon>Eukaryota</taxon>
        <taxon>Metazoa</taxon>
        <taxon>Chordata</taxon>
        <taxon>Craniata</taxon>
        <taxon>Vertebrata</taxon>
        <taxon>Euteleostomi</taxon>
        <taxon>Archelosauria</taxon>
        <taxon>Archosauria</taxon>
        <taxon>Dinosauria</taxon>
        <taxon>Saurischia</taxon>
        <taxon>Theropoda</taxon>
        <taxon>Coelurosauria</taxon>
        <taxon>Aves</taxon>
        <taxon>Neognathae</taxon>
        <taxon>Neoaves</taxon>
        <taxon>Telluraves</taxon>
        <taxon>Australaves</taxon>
        <taxon>Passeriformes</taxon>
        <taxon>Certhiidae</taxon>
        <taxon>Certhiinae</taxon>
        <taxon>Certhia</taxon>
    </lineage>
</organism>
<dbReference type="PANTHER" id="PTHR37860:SF2">
    <property type="entry name" value="VITELLOGENIN DOMAIN-CONTAINING PROTEIN"/>
    <property type="match status" value="1"/>
</dbReference>
<protein>
    <submittedName>
        <fullName evidence="2">APLP protein</fullName>
    </submittedName>
</protein>
<name>A0A851SHE9_CERFA</name>
<reference evidence="2" key="1">
    <citation type="submission" date="2019-09" db="EMBL/GenBank/DDBJ databases">
        <title>Bird 10,000 Genomes (B10K) Project - Family phase.</title>
        <authorList>
            <person name="Zhang G."/>
        </authorList>
    </citation>
    <scope>NUCLEOTIDE SEQUENCE</scope>
    <source>
        <strain evidence="2">OUT-0039</strain>
        <tissue evidence="2">Muscle</tissue>
    </source>
</reference>
<dbReference type="PANTHER" id="PTHR37860">
    <property type="entry name" value="AGAP008810-PA"/>
    <property type="match status" value="1"/>
</dbReference>
<dbReference type="Proteomes" id="UP000611277">
    <property type="component" value="Unassembled WGS sequence"/>
</dbReference>
<dbReference type="AlphaFoldDB" id="A0A851SHE9"/>
<feature type="domain" description="VWFD" evidence="1">
    <location>
        <begin position="1"/>
        <end position="172"/>
    </location>
</feature>
<accession>A0A851SHE9</accession>
<feature type="non-terminal residue" evidence="2">
    <location>
        <position position="1"/>
    </location>
</feature>
<evidence type="ECO:0000259" key="1">
    <source>
        <dbReference type="PROSITE" id="PS51233"/>
    </source>
</evidence>
<dbReference type="InterPro" id="IPR001846">
    <property type="entry name" value="VWF_type-D"/>
</dbReference>
<dbReference type="PROSITE" id="PS51233">
    <property type="entry name" value="VWFD"/>
    <property type="match status" value="1"/>
</dbReference>
<feature type="non-terminal residue" evidence="2">
    <location>
        <position position="192"/>
    </location>
</feature>
<sequence>LYDLASKCSVLLAKDFVHSAFSVILNEETRNSRSLYVEMNQTVITIYLQLKISKMYSFSFMEENCQILDQSLENSTMNSRQGTNKIEVSDQKGVSVFYDFQYDLCTITQDGWHNGEYQSYRCCQLLLGSNDNEAGNEWTVPNGSFTDSVKEFTQSWQVNKCSLISKKEKPCPITAKQNNCKVFFGESQSLLR</sequence>
<comment type="caution">
    <text evidence="2">The sequence shown here is derived from an EMBL/GenBank/DDBJ whole genome shotgun (WGS) entry which is preliminary data.</text>
</comment>
<keyword evidence="3" id="KW-1185">Reference proteome</keyword>
<gene>
    <name evidence="2" type="primary">Aplp</name>
    <name evidence="2" type="ORF">CERFAM_R14716</name>
</gene>
<proteinExistence type="predicted"/>
<evidence type="ECO:0000313" key="2">
    <source>
        <dbReference type="EMBL" id="NXD02361.1"/>
    </source>
</evidence>
<dbReference type="EMBL" id="WBNC01002169">
    <property type="protein sequence ID" value="NXD02361.1"/>
    <property type="molecule type" value="Genomic_DNA"/>
</dbReference>